<sequence length="50" mass="5776">MPHSYPVSGKIRLYIHSLFLKACFMGLNVFSIQQVQNQPNDVLAKPWVQM</sequence>
<protein>
    <submittedName>
        <fullName evidence="1">Uncharacterized protein</fullName>
    </submittedName>
</protein>
<dbReference type="Gramene" id="Bo2g082540.1">
    <property type="protein sequence ID" value="Bo2g082540.1"/>
    <property type="gene ID" value="Bo2g082540"/>
</dbReference>
<keyword evidence="2" id="KW-1185">Reference proteome</keyword>
<dbReference type="AlphaFoldDB" id="A0A0D3AQL9"/>
<evidence type="ECO:0000313" key="2">
    <source>
        <dbReference type="Proteomes" id="UP000032141"/>
    </source>
</evidence>
<proteinExistence type="predicted"/>
<evidence type="ECO:0000313" key="1">
    <source>
        <dbReference type="EnsemblPlants" id="Bo2g082540.1"/>
    </source>
</evidence>
<name>A0A0D3AQL9_BRAOL</name>
<dbReference type="EnsemblPlants" id="Bo2g082540.1">
    <property type="protein sequence ID" value="Bo2g082540.1"/>
    <property type="gene ID" value="Bo2g082540"/>
</dbReference>
<dbReference type="Proteomes" id="UP000032141">
    <property type="component" value="Chromosome C2"/>
</dbReference>
<reference evidence="1 2" key="1">
    <citation type="journal article" date="2014" name="Genome Biol.">
        <title>Transcriptome and methylome profiling reveals relics of genome dominance in the mesopolyploid Brassica oleracea.</title>
        <authorList>
            <person name="Parkin I.A."/>
            <person name="Koh C."/>
            <person name="Tang H."/>
            <person name="Robinson S.J."/>
            <person name="Kagale S."/>
            <person name="Clarke W.E."/>
            <person name="Town C.D."/>
            <person name="Nixon J."/>
            <person name="Krishnakumar V."/>
            <person name="Bidwell S.L."/>
            <person name="Denoeud F."/>
            <person name="Belcram H."/>
            <person name="Links M.G."/>
            <person name="Just J."/>
            <person name="Clarke C."/>
            <person name="Bender T."/>
            <person name="Huebert T."/>
            <person name="Mason A.S."/>
            <person name="Pires J.C."/>
            <person name="Barker G."/>
            <person name="Moore J."/>
            <person name="Walley P.G."/>
            <person name="Manoli S."/>
            <person name="Batley J."/>
            <person name="Edwards D."/>
            <person name="Nelson M.N."/>
            <person name="Wang X."/>
            <person name="Paterson A.H."/>
            <person name="King G."/>
            <person name="Bancroft I."/>
            <person name="Chalhoub B."/>
            <person name="Sharpe A.G."/>
        </authorList>
    </citation>
    <scope>NUCLEOTIDE SEQUENCE</scope>
    <source>
        <strain evidence="1 2">cv. TO1000</strain>
    </source>
</reference>
<organism evidence="1 2">
    <name type="scientific">Brassica oleracea var. oleracea</name>
    <dbReference type="NCBI Taxonomy" id="109376"/>
    <lineage>
        <taxon>Eukaryota</taxon>
        <taxon>Viridiplantae</taxon>
        <taxon>Streptophyta</taxon>
        <taxon>Embryophyta</taxon>
        <taxon>Tracheophyta</taxon>
        <taxon>Spermatophyta</taxon>
        <taxon>Magnoliopsida</taxon>
        <taxon>eudicotyledons</taxon>
        <taxon>Gunneridae</taxon>
        <taxon>Pentapetalae</taxon>
        <taxon>rosids</taxon>
        <taxon>malvids</taxon>
        <taxon>Brassicales</taxon>
        <taxon>Brassicaceae</taxon>
        <taxon>Brassiceae</taxon>
        <taxon>Brassica</taxon>
    </lineage>
</organism>
<reference evidence="1" key="2">
    <citation type="submission" date="2015-03" db="UniProtKB">
        <authorList>
            <consortium name="EnsemblPlants"/>
        </authorList>
    </citation>
    <scope>IDENTIFICATION</scope>
</reference>
<accession>A0A0D3AQL9</accession>
<dbReference type="HOGENOM" id="CLU_3127115_0_0_1"/>